<feature type="coiled-coil region" evidence="1">
    <location>
        <begin position="368"/>
        <end position="395"/>
    </location>
</feature>
<organism evidence="3">
    <name type="scientific">Odontella aurita</name>
    <dbReference type="NCBI Taxonomy" id="265563"/>
    <lineage>
        <taxon>Eukaryota</taxon>
        <taxon>Sar</taxon>
        <taxon>Stramenopiles</taxon>
        <taxon>Ochrophyta</taxon>
        <taxon>Bacillariophyta</taxon>
        <taxon>Mediophyceae</taxon>
        <taxon>Biddulphiophycidae</taxon>
        <taxon>Eupodiscales</taxon>
        <taxon>Odontellaceae</taxon>
        <taxon>Odontella</taxon>
    </lineage>
</organism>
<feature type="transmembrane region" description="Helical" evidence="2">
    <location>
        <begin position="50"/>
        <end position="69"/>
    </location>
</feature>
<evidence type="ECO:0000256" key="1">
    <source>
        <dbReference type="SAM" id="Coils"/>
    </source>
</evidence>
<dbReference type="AlphaFoldDB" id="A0A6U6DF33"/>
<protein>
    <submittedName>
        <fullName evidence="3">Uncharacterized protein</fullName>
    </submittedName>
</protein>
<gene>
    <name evidence="3" type="ORF">OAUR00152_LOCUS7311</name>
    <name evidence="4" type="ORF">OAUR00152_LOCUS7319</name>
</gene>
<accession>A0A6U6DF33</accession>
<keyword evidence="1" id="KW-0175">Coiled coil</keyword>
<keyword evidence="2" id="KW-0472">Membrane</keyword>
<evidence type="ECO:0000313" key="4">
    <source>
        <dbReference type="EMBL" id="CAE2218275.1"/>
    </source>
</evidence>
<feature type="transmembrane region" description="Helical" evidence="2">
    <location>
        <begin position="110"/>
        <end position="134"/>
    </location>
</feature>
<evidence type="ECO:0000256" key="2">
    <source>
        <dbReference type="SAM" id="Phobius"/>
    </source>
</evidence>
<keyword evidence="2" id="KW-0812">Transmembrane</keyword>
<name>A0A6U6DF33_9STRA</name>
<feature type="transmembrane region" description="Helical" evidence="2">
    <location>
        <begin position="193"/>
        <end position="215"/>
    </location>
</feature>
<keyword evidence="2" id="KW-1133">Transmembrane helix</keyword>
<proteinExistence type="predicted"/>
<reference evidence="3" key="1">
    <citation type="submission" date="2021-01" db="EMBL/GenBank/DDBJ databases">
        <authorList>
            <person name="Corre E."/>
            <person name="Pelletier E."/>
            <person name="Niang G."/>
            <person name="Scheremetjew M."/>
            <person name="Finn R."/>
            <person name="Kale V."/>
            <person name="Holt S."/>
            <person name="Cochrane G."/>
            <person name="Meng A."/>
            <person name="Brown T."/>
            <person name="Cohen L."/>
        </authorList>
    </citation>
    <scope>NUCLEOTIDE SEQUENCE</scope>
    <source>
        <strain evidence="3">Isolate 1302-5</strain>
    </source>
</reference>
<sequence>MIFASERGYHNVRPLMEKATLAAADAVDRAISSTHDELYPHEEYMIAGPLLSAVAVSFFFCLALAAAYVPSYASTALRFRSGTIALLRDRQAFGECRTGMEEGTVLLGSMFWGALVSSLLLGVAVGVFVFLLLWQVTRAALMDLTALLIGLGIIAIMKLTLTNVGLRSAYVGFYRRKIALSNVYSMLLECANIAFTVLTALVRAGFLVAIAGLYIGRMDTPLLAPGVGVGSLRDKYPTIFRKEILAKEAHRHPYVEVLGKMFLMKLRHGERFCSRAGCCFRLVFTLALMPWLRKYRVMARPDLLGKNIATGHEAVDSRQQSALFSSTLRQSAIMASMSMAASLPSNRVLIESSNAVEVAPDTASESDVHLLQVQLSEKEEELKLLLQELKDAKAKIVLLQT</sequence>
<feature type="transmembrane region" description="Helical" evidence="2">
    <location>
        <begin position="146"/>
        <end position="173"/>
    </location>
</feature>
<dbReference type="EMBL" id="HBKQ01010892">
    <property type="protein sequence ID" value="CAE2218275.1"/>
    <property type="molecule type" value="Transcribed_RNA"/>
</dbReference>
<dbReference type="EMBL" id="HBKQ01010880">
    <property type="protein sequence ID" value="CAE2218254.1"/>
    <property type="molecule type" value="Transcribed_RNA"/>
</dbReference>
<evidence type="ECO:0000313" key="3">
    <source>
        <dbReference type="EMBL" id="CAE2218254.1"/>
    </source>
</evidence>